<accession>A0A518I409</accession>
<dbReference type="Proteomes" id="UP000319004">
    <property type="component" value="Chromosome"/>
</dbReference>
<dbReference type="KEGG" id="snep:Enr13x_77550"/>
<evidence type="ECO:0000313" key="1">
    <source>
        <dbReference type="EMBL" id="QDV47843.1"/>
    </source>
</evidence>
<gene>
    <name evidence="1" type="ORF">Enr13x_77550</name>
</gene>
<organism evidence="1 2">
    <name type="scientific">Stieleria neptunia</name>
    <dbReference type="NCBI Taxonomy" id="2527979"/>
    <lineage>
        <taxon>Bacteria</taxon>
        <taxon>Pseudomonadati</taxon>
        <taxon>Planctomycetota</taxon>
        <taxon>Planctomycetia</taxon>
        <taxon>Pirellulales</taxon>
        <taxon>Pirellulaceae</taxon>
        <taxon>Stieleria</taxon>
    </lineage>
</organism>
<dbReference type="AlphaFoldDB" id="A0A518I409"/>
<evidence type="ECO:0000313" key="2">
    <source>
        <dbReference type="Proteomes" id="UP000319004"/>
    </source>
</evidence>
<sequence>MFAEPTYLAPPLRNSRTEENATKKKLKLFFLVRAIQNLAIVHRFSTVGKVTLTRGVILYAAPLTICR</sequence>
<dbReference type="EMBL" id="CP037423">
    <property type="protein sequence ID" value="QDV47843.1"/>
    <property type="molecule type" value="Genomic_DNA"/>
</dbReference>
<keyword evidence="2" id="KW-1185">Reference proteome</keyword>
<name>A0A518I409_9BACT</name>
<proteinExistence type="predicted"/>
<reference evidence="1 2" key="1">
    <citation type="submission" date="2019-03" db="EMBL/GenBank/DDBJ databases">
        <title>Deep-cultivation of Planctomycetes and their phenomic and genomic characterization uncovers novel biology.</title>
        <authorList>
            <person name="Wiegand S."/>
            <person name="Jogler M."/>
            <person name="Boedeker C."/>
            <person name="Pinto D."/>
            <person name="Vollmers J."/>
            <person name="Rivas-Marin E."/>
            <person name="Kohn T."/>
            <person name="Peeters S.H."/>
            <person name="Heuer A."/>
            <person name="Rast P."/>
            <person name="Oberbeckmann S."/>
            <person name="Bunk B."/>
            <person name="Jeske O."/>
            <person name="Meyerdierks A."/>
            <person name="Storesund J.E."/>
            <person name="Kallscheuer N."/>
            <person name="Luecker S."/>
            <person name="Lage O.M."/>
            <person name="Pohl T."/>
            <person name="Merkel B.J."/>
            <person name="Hornburger P."/>
            <person name="Mueller R.-W."/>
            <person name="Bruemmer F."/>
            <person name="Labrenz M."/>
            <person name="Spormann A.M."/>
            <person name="Op den Camp H."/>
            <person name="Overmann J."/>
            <person name="Amann R."/>
            <person name="Jetten M.S.M."/>
            <person name="Mascher T."/>
            <person name="Medema M.H."/>
            <person name="Devos D.P."/>
            <person name="Kaster A.-K."/>
            <person name="Ovreas L."/>
            <person name="Rohde M."/>
            <person name="Galperin M.Y."/>
            <person name="Jogler C."/>
        </authorList>
    </citation>
    <scope>NUCLEOTIDE SEQUENCE [LARGE SCALE GENOMIC DNA]</scope>
    <source>
        <strain evidence="1 2">Enr13</strain>
    </source>
</reference>
<protein>
    <submittedName>
        <fullName evidence="1">Uncharacterized protein</fullName>
    </submittedName>
</protein>